<protein>
    <submittedName>
        <fullName evidence="2">Uncharacterized protein</fullName>
    </submittedName>
</protein>
<reference evidence="2" key="1">
    <citation type="journal article" date="2021" name="Proc. Natl. Acad. Sci. U.S.A.">
        <title>A Catalog of Tens of Thousands of Viruses from Human Metagenomes Reveals Hidden Associations with Chronic Diseases.</title>
        <authorList>
            <person name="Tisza M.J."/>
            <person name="Buck C.B."/>
        </authorList>
    </citation>
    <scope>NUCLEOTIDE SEQUENCE</scope>
    <source>
        <strain evidence="2">CtEg02</strain>
    </source>
</reference>
<evidence type="ECO:0000313" key="2">
    <source>
        <dbReference type="EMBL" id="DAE09062.1"/>
    </source>
</evidence>
<accession>A0A8S5PPN6</accession>
<sequence length="78" mass="9153">MEEQKTLTPVKAIRAKCIECSGGNRSEADRCQIKDCPLYAYRHGKNPNRKPRVMTEEQRERMRGNLEKAREKRFQESA</sequence>
<name>A0A8S5PPN6_9CAUD</name>
<feature type="region of interest" description="Disordered" evidence="1">
    <location>
        <begin position="43"/>
        <end position="78"/>
    </location>
</feature>
<organism evidence="2">
    <name type="scientific">Myoviridae sp. ctEg02</name>
    <dbReference type="NCBI Taxonomy" id="2825061"/>
    <lineage>
        <taxon>Viruses</taxon>
        <taxon>Duplodnaviria</taxon>
        <taxon>Heunggongvirae</taxon>
        <taxon>Uroviricota</taxon>
        <taxon>Caudoviricetes</taxon>
    </lineage>
</organism>
<proteinExistence type="predicted"/>
<feature type="compositionally biased region" description="Basic and acidic residues" evidence="1">
    <location>
        <begin position="53"/>
        <end position="78"/>
    </location>
</feature>
<dbReference type="EMBL" id="BK015482">
    <property type="protein sequence ID" value="DAE09062.1"/>
    <property type="molecule type" value="Genomic_DNA"/>
</dbReference>
<feature type="compositionally biased region" description="Basic residues" evidence="1">
    <location>
        <begin position="43"/>
        <end position="52"/>
    </location>
</feature>
<evidence type="ECO:0000256" key="1">
    <source>
        <dbReference type="SAM" id="MobiDB-lite"/>
    </source>
</evidence>